<keyword evidence="4" id="KW-0804">Transcription</keyword>
<evidence type="ECO:0000259" key="5">
    <source>
        <dbReference type="Pfam" id="PF04542"/>
    </source>
</evidence>
<evidence type="ECO:0000256" key="2">
    <source>
        <dbReference type="ARBA" id="ARBA00023015"/>
    </source>
</evidence>
<dbReference type="Proteomes" id="UP000595792">
    <property type="component" value="Chromosome"/>
</dbReference>
<dbReference type="SUPFAM" id="SSF88946">
    <property type="entry name" value="Sigma2 domain of RNA polymerase sigma factors"/>
    <property type="match status" value="1"/>
</dbReference>
<dbReference type="EMBL" id="CP065315">
    <property type="protein sequence ID" value="QQR05470.1"/>
    <property type="molecule type" value="Genomic_DNA"/>
</dbReference>
<proteinExistence type="inferred from homology"/>
<dbReference type="KEGG" id="fpla:A4U99_11570"/>
<dbReference type="PANTHER" id="PTHR43133">
    <property type="entry name" value="RNA POLYMERASE ECF-TYPE SIGMA FACTO"/>
    <property type="match status" value="1"/>
</dbReference>
<comment type="similarity">
    <text evidence="1">Belongs to the sigma-70 factor family. ECF subfamily.</text>
</comment>
<sequence length="283" mass="31996">MENIQNKELLVLIDKAVAGDKDSLETVILSVQDLVFNLSLRMLGTFPDAEDASQDILLKIITHLSSFKRDSSFSTWVFSIAVNHLKNYKKHMFAKFPLSFEFYGDDIANGKTEDVPDLTQDVEKALLAEELKMSCTNVLLQCLDTESRCIFILGTMFKVDSRIAGDILGITPETYRQRLSRIRKKMADFLGEYCGEYRRGKCHCINRVNYAIQNHRISPAQLDFTSATPISMETMVEVKAAMEAIDDLSEEFSFCKPYQSPAALKQFIQRFLAGTSLSIVQNA</sequence>
<evidence type="ECO:0000256" key="1">
    <source>
        <dbReference type="ARBA" id="ARBA00010641"/>
    </source>
</evidence>
<accession>A0AAX1KI78</accession>
<dbReference type="InterPro" id="IPR014284">
    <property type="entry name" value="RNA_pol_sigma-70_dom"/>
</dbReference>
<evidence type="ECO:0000256" key="3">
    <source>
        <dbReference type="ARBA" id="ARBA00023082"/>
    </source>
</evidence>
<dbReference type="PANTHER" id="PTHR43133:SF51">
    <property type="entry name" value="RNA POLYMERASE SIGMA FACTOR"/>
    <property type="match status" value="1"/>
</dbReference>
<evidence type="ECO:0000313" key="7">
    <source>
        <dbReference type="Proteomes" id="UP000595792"/>
    </source>
</evidence>
<feature type="domain" description="RNA polymerase sigma-70 region 2" evidence="5">
    <location>
        <begin position="30"/>
        <end position="89"/>
    </location>
</feature>
<keyword evidence="3" id="KW-0731">Sigma factor</keyword>
<dbReference type="NCBIfam" id="TIGR02937">
    <property type="entry name" value="sigma70-ECF"/>
    <property type="match status" value="1"/>
</dbReference>
<evidence type="ECO:0000313" key="6">
    <source>
        <dbReference type="EMBL" id="QQR05470.1"/>
    </source>
</evidence>
<organism evidence="6 7">
    <name type="scientific">Flavonifractor plautii</name>
    <name type="common">Fusobacterium plautii</name>
    <dbReference type="NCBI Taxonomy" id="292800"/>
    <lineage>
        <taxon>Bacteria</taxon>
        <taxon>Bacillati</taxon>
        <taxon>Bacillota</taxon>
        <taxon>Clostridia</taxon>
        <taxon>Eubacteriales</taxon>
        <taxon>Oscillospiraceae</taxon>
        <taxon>Flavonifractor</taxon>
    </lineage>
</organism>
<dbReference type="InterPro" id="IPR039425">
    <property type="entry name" value="RNA_pol_sigma-70-like"/>
</dbReference>
<dbReference type="InterPro" id="IPR013324">
    <property type="entry name" value="RNA_pol_sigma_r3/r4-like"/>
</dbReference>
<dbReference type="InterPro" id="IPR007627">
    <property type="entry name" value="RNA_pol_sigma70_r2"/>
</dbReference>
<keyword evidence="2" id="KW-0805">Transcription regulation</keyword>
<dbReference type="InterPro" id="IPR013325">
    <property type="entry name" value="RNA_pol_sigma_r2"/>
</dbReference>
<evidence type="ECO:0000256" key="4">
    <source>
        <dbReference type="ARBA" id="ARBA00023163"/>
    </source>
</evidence>
<dbReference type="Gene3D" id="1.10.1740.10">
    <property type="match status" value="1"/>
</dbReference>
<dbReference type="GO" id="GO:0006352">
    <property type="term" value="P:DNA-templated transcription initiation"/>
    <property type="evidence" value="ECO:0007669"/>
    <property type="project" value="InterPro"/>
</dbReference>
<protein>
    <submittedName>
        <fullName evidence="6">RNA polymerase sigma factor</fullName>
    </submittedName>
</protein>
<dbReference type="Pfam" id="PF04542">
    <property type="entry name" value="Sigma70_r2"/>
    <property type="match status" value="1"/>
</dbReference>
<gene>
    <name evidence="6" type="ORF">I5Q84_16180</name>
</gene>
<dbReference type="RefSeq" id="WP_065534955.1">
    <property type="nucleotide sequence ID" value="NZ_CP015406.2"/>
</dbReference>
<reference evidence="6 7" key="1">
    <citation type="submission" date="2020-11" db="EMBL/GenBank/DDBJ databases">
        <title>Closed and high quality bacterial genomes of the OMM12 community.</title>
        <authorList>
            <person name="Marbouty M."/>
            <person name="Lamy-Besnier Q."/>
            <person name="Debarbieux L."/>
            <person name="Koszul R."/>
        </authorList>
    </citation>
    <scope>NUCLEOTIDE SEQUENCE [LARGE SCALE GENOMIC DNA]</scope>
    <source>
        <strain evidence="6 7">YL31</strain>
    </source>
</reference>
<name>A0AAX1KI78_FLAPL</name>
<dbReference type="SUPFAM" id="SSF88659">
    <property type="entry name" value="Sigma3 and sigma4 domains of RNA polymerase sigma factors"/>
    <property type="match status" value="1"/>
</dbReference>
<dbReference type="AlphaFoldDB" id="A0AAX1KI78"/>
<dbReference type="GO" id="GO:0016987">
    <property type="term" value="F:sigma factor activity"/>
    <property type="evidence" value="ECO:0007669"/>
    <property type="project" value="UniProtKB-KW"/>
</dbReference>